<dbReference type="Proteomes" id="UP000299794">
    <property type="component" value="Unassembled WGS sequence"/>
</dbReference>
<dbReference type="Pfam" id="PF26394">
    <property type="entry name" value="Psb34"/>
    <property type="match status" value="1"/>
</dbReference>
<dbReference type="InterPro" id="IPR048028">
    <property type="entry name" value="Psb34-like"/>
</dbReference>
<evidence type="ECO:0000256" key="1">
    <source>
        <dbReference type="SAM" id="Phobius"/>
    </source>
</evidence>
<sequence>MKTTNENGILNNYSTEPQLYFAEYPSPEQQSRYVLQGAAAVLMVTSLLLIAFAA</sequence>
<proteinExistence type="predicted"/>
<gene>
    <name evidence="2" type="ORF">PA905_47350</name>
</gene>
<dbReference type="RefSeq" id="WP_141296362.1">
    <property type="nucleotide sequence ID" value="NZ_BJCD01000085.1"/>
</dbReference>
<dbReference type="AlphaFoldDB" id="A0A4P6A188"/>
<keyword evidence="1" id="KW-0472">Membrane</keyword>
<keyword evidence="1" id="KW-1133">Transmembrane helix</keyword>
<evidence type="ECO:0000313" key="2">
    <source>
        <dbReference type="EMBL" id="GDZ96245.1"/>
    </source>
</evidence>
<dbReference type="EMBL" id="BJCD01000085">
    <property type="protein sequence ID" value="GDZ96245.1"/>
    <property type="molecule type" value="Genomic_DNA"/>
</dbReference>
<evidence type="ECO:0000313" key="3">
    <source>
        <dbReference type="Proteomes" id="UP000299794"/>
    </source>
</evidence>
<name>A0A4P6A188_PLAAG</name>
<feature type="transmembrane region" description="Helical" evidence="1">
    <location>
        <begin position="33"/>
        <end position="53"/>
    </location>
</feature>
<accession>A0A4P6A188</accession>
<reference evidence="3" key="1">
    <citation type="submission" date="2019-02" db="EMBL/GenBank/DDBJ databases">
        <title>Draft genome sequence of Planktothrix agardhii NIES-905.</title>
        <authorList>
            <person name="Yamaguchi H."/>
            <person name="Suzuki S."/>
            <person name="Kawachi M."/>
        </authorList>
    </citation>
    <scope>NUCLEOTIDE SEQUENCE [LARGE SCALE GENOMIC DNA]</scope>
    <source>
        <strain evidence="3">CCAP 1459/11A</strain>
    </source>
</reference>
<organism evidence="2 3">
    <name type="scientific">Planktothrix agardhii CCAP 1459/11A</name>
    <dbReference type="NCBI Taxonomy" id="282420"/>
    <lineage>
        <taxon>Bacteria</taxon>
        <taxon>Bacillati</taxon>
        <taxon>Cyanobacteriota</taxon>
        <taxon>Cyanophyceae</taxon>
        <taxon>Oscillatoriophycideae</taxon>
        <taxon>Oscillatoriales</taxon>
        <taxon>Microcoleaceae</taxon>
        <taxon>Planktothrix</taxon>
    </lineage>
</organism>
<comment type="caution">
    <text evidence="2">The sequence shown here is derived from an EMBL/GenBank/DDBJ whole genome shotgun (WGS) entry which is preliminary data.</text>
</comment>
<protein>
    <recommendedName>
        <fullName evidence="4">Ssl1498 family light-harvesting-like protein</fullName>
    </recommendedName>
</protein>
<dbReference type="NCBIfam" id="NF033486">
    <property type="entry name" value="harvest_ssl1498"/>
    <property type="match status" value="1"/>
</dbReference>
<evidence type="ECO:0008006" key="4">
    <source>
        <dbReference type="Google" id="ProtNLM"/>
    </source>
</evidence>
<keyword evidence="1" id="KW-0812">Transmembrane</keyword>